<evidence type="ECO:0000313" key="2">
    <source>
        <dbReference type="EMBL" id="MBO1107507.1"/>
    </source>
</evidence>
<proteinExistence type="predicted"/>
<keyword evidence="1" id="KW-1133">Transmembrane helix</keyword>
<organism evidence="2 3">
    <name type="scientific">Plesiomonas shigelloides</name>
    <name type="common">Aeromonas shigelloides</name>
    <dbReference type="NCBI Taxonomy" id="703"/>
    <lineage>
        <taxon>Bacteria</taxon>
        <taxon>Pseudomonadati</taxon>
        <taxon>Pseudomonadota</taxon>
        <taxon>Gammaproteobacteria</taxon>
        <taxon>Enterobacterales</taxon>
        <taxon>Enterobacteriaceae</taxon>
        <taxon>Plesiomonas</taxon>
    </lineage>
</organism>
<feature type="transmembrane region" description="Helical" evidence="1">
    <location>
        <begin position="33"/>
        <end position="53"/>
    </location>
</feature>
<protein>
    <submittedName>
        <fullName evidence="2">Uncharacterized protein</fullName>
    </submittedName>
</protein>
<comment type="caution">
    <text evidence="2">The sequence shown here is derived from an EMBL/GenBank/DDBJ whole genome shotgun (WGS) entry which is preliminary data.</text>
</comment>
<accession>A0A379CTS7</accession>
<name>A0A379CTS7_PLESH</name>
<evidence type="ECO:0000313" key="3">
    <source>
        <dbReference type="Proteomes" id="UP000664658"/>
    </source>
</evidence>
<sequence length="57" mass="6119">MFTLNDRLAMYGALCFISTSLLLLQWLETSCSPLTLLALVASAAGFGFERGFLSAAD</sequence>
<evidence type="ECO:0000256" key="1">
    <source>
        <dbReference type="SAM" id="Phobius"/>
    </source>
</evidence>
<keyword evidence="1" id="KW-0472">Membrane</keyword>
<dbReference type="Proteomes" id="UP000664658">
    <property type="component" value="Unassembled WGS sequence"/>
</dbReference>
<dbReference type="EMBL" id="JAFNAA010000003">
    <property type="protein sequence ID" value="MBO1107507.1"/>
    <property type="molecule type" value="Genomic_DNA"/>
</dbReference>
<feature type="transmembrane region" description="Helical" evidence="1">
    <location>
        <begin position="9"/>
        <end position="27"/>
    </location>
</feature>
<reference evidence="2" key="1">
    <citation type="submission" date="2021-03" db="EMBL/GenBank/DDBJ databases">
        <title>Plesiomonas shigelloides zfcc0051, isolated from zebrafish feces.</title>
        <authorList>
            <person name="Vanderhoek Z."/>
            <person name="Gaulke C."/>
        </authorList>
    </citation>
    <scope>NUCLEOTIDE SEQUENCE</scope>
    <source>
        <strain evidence="2">Zfcc0051</strain>
    </source>
</reference>
<dbReference type="AlphaFoldDB" id="A0A379CTS7"/>
<gene>
    <name evidence="2" type="ORF">J2R62_04575</name>
</gene>
<dbReference type="RefSeq" id="WP_156128905.1">
    <property type="nucleotide sequence ID" value="NZ_CP027852.1"/>
</dbReference>
<keyword evidence="1" id="KW-0812">Transmembrane</keyword>